<keyword evidence="1" id="KW-0723">Serine/threonine-protein kinase</keyword>
<dbReference type="Gene3D" id="1.10.510.10">
    <property type="entry name" value="Transferase(Phosphotransferase) domain 1"/>
    <property type="match status" value="1"/>
</dbReference>
<evidence type="ECO:0000256" key="4">
    <source>
        <dbReference type="ARBA" id="ARBA00022777"/>
    </source>
</evidence>
<organism evidence="10 11">
    <name type="scientific">Durusdinium trenchii</name>
    <dbReference type="NCBI Taxonomy" id="1381693"/>
    <lineage>
        <taxon>Eukaryota</taxon>
        <taxon>Sar</taxon>
        <taxon>Alveolata</taxon>
        <taxon>Dinophyceae</taxon>
        <taxon>Suessiales</taxon>
        <taxon>Symbiodiniaceae</taxon>
        <taxon>Durusdinium</taxon>
    </lineage>
</organism>
<proteinExistence type="predicted"/>
<evidence type="ECO:0000259" key="8">
    <source>
        <dbReference type="PROSITE" id="PS50011"/>
    </source>
</evidence>
<dbReference type="Gene3D" id="1.20.140.30">
    <property type="entry name" value="MOB kinase activator"/>
    <property type="match status" value="1"/>
</dbReference>
<name>A0ABP0S611_9DINO</name>
<keyword evidence="5 6" id="KW-0067">ATP-binding</keyword>
<keyword evidence="11" id="KW-1185">Reference proteome</keyword>
<keyword evidence="3 6" id="KW-0547">Nucleotide-binding</keyword>
<dbReference type="SMART" id="SM00220">
    <property type="entry name" value="S_TKc"/>
    <property type="match status" value="1"/>
</dbReference>
<evidence type="ECO:0000256" key="2">
    <source>
        <dbReference type="ARBA" id="ARBA00022679"/>
    </source>
</evidence>
<dbReference type="Pfam" id="PF00069">
    <property type="entry name" value="Pkinase"/>
    <property type="match status" value="1"/>
</dbReference>
<keyword evidence="2" id="KW-0808">Transferase</keyword>
<dbReference type="InterPro" id="IPR008271">
    <property type="entry name" value="Ser/Thr_kinase_AS"/>
</dbReference>
<feature type="compositionally biased region" description="Polar residues" evidence="7">
    <location>
        <begin position="762"/>
        <end position="771"/>
    </location>
</feature>
<evidence type="ECO:0000313" key="9">
    <source>
        <dbReference type="EMBL" id="CAK9100883.1"/>
    </source>
</evidence>
<feature type="compositionally biased region" description="Low complexity" evidence="7">
    <location>
        <begin position="748"/>
        <end position="761"/>
    </location>
</feature>
<dbReference type="PANTHER" id="PTHR24058:SF17">
    <property type="entry name" value="HOMEODOMAIN INTERACTING PROTEIN KINASE, ISOFORM D"/>
    <property type="match status" value="1"/>
</dbReference>
<dbReference type="PROSITE" id="PS00108">
    <property type="entry name" value="PROTEIN_KINASE_ST"/>
    <property type="match status" value="1"/>
</dbReference>
<dbReference type="InterPro" id="IPR036703">
    <property type="entry name" value="MOB_kinase_act_sf"/>
</dbReference>
<dbReference type="InterPro" id="IPR005301">
    <property type="entry name" value="MOB_kinase_act_fam"/>
</dbReference>
<evidence type="ECO:0000256" key="5">
    <source>
        <dbReference type="ARBA" id="ARBA00022840"/>
    </source>
</evidence>
<dbReference type="Gene3D" id="3.30.200.20">
    <property type="entry name" value="Phosphorylase Kinase, domain 1"/>
    <property type="match status" value="1"/>
</dbReference>
<dbReference type="PROSITE" id="PS50011">
    <property type="entry name" value="PROTEIN_KINASE_DOM"/>
    <property type="match status" value="1"/>
</dbReference>
<dbReference type="Pfam" id="PF03637">
    <property type="entry name" value="Mob1_phocein"/>
    <property type="match status" value="1"/>
</dbReference>
<dbReference type="PROSITE" id="PS00107">
    <property type="entry name" value="PROTEIN_KINASE_ATP"/>
    <property type="match status" value="1"/>
</dbReference>
<evidence type="ECO:0000256" key="1">
    <source>
        <dbReference type="ARBA" id="ARBA00022527"/>
    </source>
</evidence>
<feature type="domain" description="Protein kinase" evidence="8">
    <location>
        <begin position="312"/>
        <end position="709"/>
    </location>
</feature>
<comment type="caution">
    <text evidence="10">The sequence shown here is derived from an EMBL/GenBank/DDBJ whole genome shotgun (WGS) entry which is preliminary data.</text>
</comment>
<accession>A0ABP0S611</accession>
<evidence type="ECO:0000313" key="10">
    <source>
        <dbReference type="EMBL" id="CAK9107803.1"/>
    </source>
</evidence>
<dbReference type="InterPro" id="IPR017441">
    <property type="entry name" value="Protein_kinase_ATP_BS"/>
</dbReference>
<evidence type="ECO:0000313" key="11">
    <source>
        <dbReference type="Proteomes" id="UP001642484"/>
    </source>
</evidence>
<reference evidence="10 11" key="1">
    <citation type="submission" date="2024-02" db="EMBL/GenBank/DDBJ databases">
        <authorList>
            <person name="Chen Y."/>
            <person name="Shah S."/>
            <person name="Dougan E. K."/>
            <person name="Thang M."/>
            <person name="Chan C."/>
        </authorList>
    </citation>
    <scope>NUCLEOTIDE SEQUENCE [LARGE SCALE GENOMIC DNA]</scope>
</reference>
<dbReference type="SUPFAM" id="SSF101152">
    <property type="entry name" value="Mob1/phocein"/>
    <property type="match status" value="1"/>
</dbReference>
<protein>
    <recommendedName>
        <fullName evidence="8">Protein kinase domain-containing protein</fullName>
    </recommendedName>
</protein>
<dbReference type="Proteomes" id="UP001642484">
    <property type="component" value="Unassembled WGS sequence"/>
</dbReference>
<evidence type="ECO:0000256" key="7">
    <source>
        <dbReference type="SAM" id="MobiDB-lite"/>
    </source>
</evidence>
<gene>
    <name evidence="9" type="ORF">CCMP2556_LOCUS47607</name>
    <name evidence="10" type="ORF">CCMP2556_LOCUS50280</name>
</gene>
<dbReference type="SMART" id="SM01388">
    <property type="entry name" value="Mob1_phocein"/>
    <property type="match status" value="1"/>
</dbReference>
<feature type="region of interest" description="Disordered" evidence="7">
    <location>
        <begin position="712"/>
        <end position="771"/>
    </location>
</feature>
<dbReference type="SUPFAM" id="SSF56112">
    <property type="entry name" value="Protein kinase-like (PK-like)"/>
    <property type="match status" value="1"/>
</dbReference>
<sequence length="771" mass="86216">MAEGTMPMTLPKLLAGAQLSHLQSQETLGTAELREAVRCPASVDEDTWIAAQMKEIFVEAVRMVHFMGEFCHESRCPKMCAGDSTEYKWAEEGTAAAPESMPAISYMQRLIDWADRKLLDQALVPCDGSPMPASLRPELATMLRRLFRIYAHAYVHHFAQIQAVGAEAHVNCSFKHFLFFVLEFKLVRMEEMLPLDRDRSSVVTIRCSDGGASLTPADKSCMFLDPVKTSLMKYQVSPGRKHRVPCLKARFGIVDVYNSCHEEYVYSTTSNPKRTLTWPSEGLHNGGLDNSEHNYIGHVGDEILNQETGKSYELLESLGQGSFGQVLKCQVDQRLVALKIIKNRPSYFNQGCIEANVLKRLNSCFDPEDQYHIVRMLDCFVFKKHLCIAFELLELNLLEFLKWNSYKGFALPTIQSVTRQLLEAMICVVQASLIHCDLKPENVMVVSMTPIRIKLIDFGSACTESCPRHAYIQSRFYRSPEVILGLPYGSAIDIWSLGCIVAELLLGLPLFPGQCEYDQLRCIVKIMGLPPKEMLSAGSKSKRYFKRVDEAFVSTEEGRGGEECCEGPAEQVTTISTVASTATTADTELTVQVEVEVELEGSQANPQGPAQMDVWKEADHEQRATQMLQVQEPRRTTSWRLKTGDEYENDSNKKAARSRRAWPFTSIEEVVKDVPEENRGCLLQFLMGLFQMDPNGRWTARQALQHPFINEDAPFSEGFRPPQELRPGAAGLQGLSPNVNVNCRRAKPAPSSTTGTPASSPNHSSTGSVRG</sequence>
<keyword evidence="4" id="KW-0418">Kinase</keyword>
<dbReference type="EMBL" id="CAXAMN010027028">
    <property type="protein sequence ID" value="CAK9107803.1"/>
    <property type="molecule type" value="Genomic_DNA"/>
</dbReference>
<dbReference type="EMBL" id="CAXAMN010026139">
    <property type="protein sequence ID" value="CAK9100883.1"/>
    <property type="molecule type" value="Genomic_DNA"/>
</dbReference>
<feature type="binding site" evidence="6">
    <location>
        <position position="339"/>
    </location>
    <ligand>
        <name>ATP</name>
        <dbReference type="ChEBI" id="CHEBI:30616"/>
    </ligand>
</feature>
<dbReference type="InterPro" id="IPR050494">
    <property type="entry name" value="Ser_Thr_dual-spec_kinase"/>
</dbReference>
<dbReference type="InterPro" id="IPR000719">
    <property type="entry name" value="Prot_kinase_dom"/>
</dbReference>
<dbReference type="PANTHER" id="PTHR24058">
    <property type="entry name" value="DUAL SPECIFICITY PROTEIN KINASE"/>
    <property type="match status" value="1"/>
</dbReference>
<dbReference type="InterPro" id="IPR011009">
    <property type="entry name" value="Kinase-like_dom_sf"/>
</dbReference>
<evidence type="ECO:0000256" key="6">
    <source>
        <dbReference type="PROSITE-ProRule" id="PRU10141"/>
    </source>
</evidence>
<evidence type="ECO:0000256" key="3">
    <source>
        <dbReference type="ARBA" id="ARBA00022741"/>
    </source>
</evidence>